<comment type="caution">
    <text evidence="18">The sequence shown here is derived from an EMBL/GenBank/DDBJ whole genome shotgun (WGS) entry which is preliminary data.</text>
</comment>
<reference evidence="18" key="2">
    <citation type="submission" date="2021-04" db="EMBL/GenBank/DDBJ databases">
        <authorList>
            <person name="Gilroy R."/>
        </authorList>
    </citation>
    <scope>NUCLEOTIDE SEQUENCE</scope>
    <source>
        <strain evidence="18">ChiW4-1371</strain>
    </source>
</reference>
<comment type="catalytic activity">
    <reaction evidence="14">
        <text>a CDP-1,2-diacyl-sn-glycerol + sn-glycerol 3-phosphate = a 1,2-diacyl-sn-glycero-3-phospho-(1'-sn-glycero-3'-phosphate) + CMP + H(+)</text>
        <dbReference type="Rhea" id="RHEA:12593"/>
        <dbReference type="ChEBI" id="CHEBI:15378"/>
        <dbReference type="ChEBI" id="CHEBI:57597"/>
        <dbReference type="ChEBI" id="CHEBI:58332"/>
        <dbReference type="ChEBI" id="CHEBI:60110"/>
        <dbReference type="ChEBI" id="CHEBI:60377"/>
        <dbReference type="EC" id="2.7.8.5"/>
    </reaction>
</comment>
<dbReference type="PANTHER" id="PTHR14269:SF62">
    <property type="entry name" value="CDP-DIACYLGLYCEROL--GLYCEROL-3-PHOSPHATE 3-PHOSPHATIDYLTRANSFERASE 1, CHLOROPLASTIC"/>
    <property type="match status" value="1"/>
</dbReference>
<feature type="transmembrane region" description="Helical" evidence="17">
    <location>
        <begin position="75"/>
        <end position="100"/>
    </location>
</feature>
<evidence type="ECO:0000256" key="10">
    <source>
        <dbReference type="ARBA" id="ARBA00023098"/>
    </source>
</evidence>
<dbReference type="GO" id="GO:0008444">
    <property type="term" value="F:CDP-diacylglycerol-glycerol-3-phosphate 3-phosphatidyltransferase activity"/>
    <property type="evidence" value="ECO:0007669"/>
    <property type="project" value="UniProtKB-UniRule"/>
</dbReference>
<evidence type="ECO:0000256" key="2">
    <source>
        <dbReference type="ARBA" id="ARBA00005042"/>
    </source>
</evidence>
<keyword evidence="8 17" id="KW-0812">Transmembrane</keyword>
<sequence>MKLELNIANQLTIVRVVAIPIYLLVLYINKDWSNVAATIIFIFAGVSDFLDGYIARKYNMVTDLGKILDPIADKILVAAALIALIDLDRLYWWIAVIMLARDFSMEALRNLAASKGIIIAAGIWGKLKTGFQMVAIGMLSFKNVWLGINWFLLGEILMYIALVLSIYSAFVYYRDYFKNENKGEPAQ</sequence>
<proteinExistence type="inferred from homology"/>
<evidence type="ECO:0000313" key="19">
    <source>
        <dbReference type="Proteomes" id="UP000824176"/>
    </source>
</evidence>
<dbReference type="PROSITE" id="PS00379">
    <property type="entry name" value="CDP_ALCOHOL_P_TRANSF"/>
    <property type="match status" value="1"/>
</dbReference>
<evidence type="ECO:0000313" key="18">
    <source>
        <dbReference type="EMBL" id="HIZ89400.1"/>
    </source>
</evidence>
<evidence type="ECO:0000256" key="15">
    <source>
        <dbReference type="NCBIfam" id="TIGR00560"/>
    </source>
</evidence>
<reference evidence="18" key="1">
    <citation type="journal article" date="2021" name="PeerJ">
        <title>Extensive microbial diversity within the chicken gut microbiome revealed by metagenomics and culture.</title>
        <authorList>
            <person name="Gilroy R."/>
            <person name="Ravi A."/>
            <person name="Getino M."/>
            <person name="Pursley I."/>
            <person name="Horton D.L."/>
            <person name="Alikhan N.F."/>
            <person name="Baker D."/>
            <person name="Gharbi K."/>
            <person name="Hall N."/>
            <person name="Watson M."/>
            <person name="Adriaenssens E.M."/>
            <person name="Foster-Nyarko E."/>
            <person name="Jarju S."/>
            <person name="Secka A."/>
            <person name="Antonio M."/>
            <person name="Oren A."/>
            <person name="Chaudhuri R.R."/>
            <person name="La Ragione R."/>
            <person name="Hildebrand F."/>
            <person name="Pallen M.J."/>
        </authorList>
    </citation>
    <scope>NUCLEOTIDE SEQUENCE</scope>
    <source>
        <strain evidence="18">ChiW4-1371</strain>
    </source>
</reference>
<evidence type="ECO:0000256" key="8">
    <source>
        <dbReference type="ARBA" id="ARBA00022692"/>
    </source>
</evidence>
<evidence type="ECO:0000256" key="4">
    <source>
        <dbReference type="ARBA" id="ARBA00013170"/>
    </source>
</evidence>
<dbReference type="Proteomes" id="UP000824176">
    <property type="component" value="Unassembled WGS sequence"/>
</dbReference>
<dbReference type="PIRSF" id="PIRSF000847">
    <property type="entry name" value="Phos_ph_gly_syn"/>
    <property type="match status" value="1"/>
</dbReference>
<evidence type="ECO:0000256" key="11">
    <source>
        <dbReference type="ARBA" id="ARBA00023136"/>
    </source>
</evidence>
<dbReference type="Gene3D" id="1.20.120.1760">
    <property type="match status" value="1"/>
</dbReference>
<keyword evidence="6" id="KW-0444">Lipid biosynthesis</keyword>
<comment type="subcellular location">
    <subcellularLocation>
        <location evidence="1">Membrane</location>
        <topology evidence="1">Multi-pass membrane protein</topology>
    </subcellularLocation>
</comment>
<evidence type="ECO:0000256" key="13">
    <source>
        <dbReference type="ARBA" id="ARBA00023264"/>
    </source>
</evidence>
<feature type="transmembrane region" description="Helical" evidence="17">
    <location>
        <begin position="148"/>
        <end position="173"/>
    </location>
</feature>
<comment type="pathway">
    <text evidence="2">Phospholipid metabolism; phosphatidylglycerol biosynthesis; phosphatidylglycerol from CDP-diacylglycerol: step 1/2.</text>
</comment>
<feature type="transmembrane region" description="Helical" evidence="17">
    <location>
        <begin position="35"/>
        <end position="54"/>
    </location>
</feature>
<evidence type="ECO:0000256" key="1">
    <source>
        <dbReference type="ARBA" id="ARBA00004141"/>
    </source>
</evidence>
<evidence type="ECO:0000256" key="14">
    <source>
        <dbReference type="ARBA" id="ARBA00048586"/>
    </source>
</evidence>
<comment type="similarity">
    <text evidence="3 16">Belongs to the CDP-alcohol phosphatidyltransferase class-I family.</text>
</comment>
<evidence type="ECO:0000256" key="6">
    <source>
        <dbReference type="ARBA" id="ARBA00022516"/>
    </source>
</evidence>
<gene>
    <name evidence="18" type="primary">pgsA</name>
    <name evidence="18" type="ORF">H9804_05610</name>
</gene>
<dbReference type="PANTHER" id="PTHR14269">
    <property type="entry name" value="CDP-DIACYLGLYCEROL--GLYCEROL-3-PHOSPHATE 3-PHOSPHATIDYLTRANSFERASE-RELATED"/>
    <property type="match status" value="1"/>
</dbReference>
<dbReference type="NCBIfam" id="TIGR00560">
    <property type="entry name" value="pgsA"/>
    <property type="match status" value="1"/>
</dbReference>
<dbReference type="EMBL" id="DXAQ01000086">
    <property type="protein sequence ID" value="HIZ89400.1"/>
    <property type="molecule type" value="Genomic_DNA"/>
</dbReference>
<dbReference type="AlphaFoldDB" id="A0A9D2GUR9"/>
<dbReference type="EC" id="2.7.8.5" evidence="4 15"/>
<keyword evidence="13" id="KW-1208">Phospholipid metabolism</keyword>
<dbReference type="GO" id="GO:0046474">
    <property type="term" value="P:glycerophospholipid biosynthetic process"/>
    <property type="evidence" value="ECO:0007669"/>
    <property type="project" value="TreeGrafter"/>
</dbReference>
<keyword evidence="11 17" id="KW-0472">Membrane</keyword>
<keyword evidence="7 16" id="KW-0808">Transferase</keyword>
<evidence type="ECO:0000256" key="12">
    <source>
        <dbReference type="ARBA" id="ARBA00023209"/>
    </source>
</evidence>
<evidence type="ECO:0000256" key="17">
    <source>
        <dbReference type="SAM" id="Phobius"/>
    </source>
</evidence>
<organism evidence="18 19">
    <name type="scientific">Candidatus Mucispirillum faecigallinarum</name>
    <dbReference type="NCBI Taxonomy" id="2838699"/>
    <lineage>
        <taxon>Bacteria</taxon>
        <taxon>Pseudomonadati</taxon>
        <taxon>Deferribacterota</taxon>
        <taxon>Deferribacteres</taxon>
        <taxon>Deferribacterales</taxon>
        <taxon>Mucispirillaceae</taxon>
        <taxon>Mucispirillum</taxon>
    </lineage>
</organism>
<dbReference type="InterPro" id="IPR000462">
    <property type="entry name" value="CDP-OH_P_trans"/>
</dbReference>
<name>A0A9D2GUR9_9BACT</name>
<dbReference type="InterPro" id="IPR004570">
    <property type="entry name" value="Phosphatidylglycerol_P_synth"/>
</dbReference>
<dbReference type="InterPro" id="IPR050324">
    <property type="entry name" value="CDP-alcohol_PTase-I"/>
</dbReference>
<evidence type="ECO:0000256" key="16">
    <source>
        <dbReference type="RuleBase" id="RU003750"/>
    </source>
</evidence>
<evidence type="ECO:0000256" key="3">
    <source>
        <dbReference type="ARBA" id="ARBA00010441"/>
    </source>
</evidence>
<dbReference type="Pfam" id="PF01066">
    <property type="entry name" value="CDP-OH_P_transf"/>
    <property type="match status" value="1"/>
</dbReference>
<keyword evidence="12" id="KW-0594">Phospholipid biosynthesis</keyword>
<evidence type="ECO:0000256" key="7">
    <source>
        <dbReference type="ARBA" id="ARBA00022679"/>
    </source>
</evidence>
<feature type="transmembrane region" description="Helical" evidence="17">
    <location>
        <begin position="12"/>
        <end position="29"/>
    </location>
</feature>
<keyword evidence="10" id="KW-0443">Lipid metabolism</keyword>
<keyword evidence="9 17" id="KW-1133">Transmembrane helix</keyword>
<dbReference type="InterPro" id="IPR048254">
    <property type="entry name" value="CDP_ALCOHOL_P_TRANSF_CS"/>
</dbReference>
<evidence type="ECO:0000256" key="9">
    <source>
        <dbReference type="ARBA" id="ARBA00022989"/>
    </source>
</evidence>
<dbReference type="GO" id="GO:0016020">
    <property type="term" value="C:membrane"/>
    <property type="evidence" value="ECO:0007669"/>
    <property type="project" value="UniProtKB-SubCell"/>
</dbReference>
<evidence type="ECO:0000256" key="5">
    <source>
        <dbReference type="ARBA" id="ARBA00014944"/>
    </source>
</evidence>
<dbReference type="InterPro" id="IPR043130">
    <property type="entry name" value="CDP-OH_PTrfase_TM_dom"/>
</dbReference>
<accession>A0A9D2GUR9</accession>
<protein>
    <recommendedName>
        <fullName evidence="5 15">CDP-diacylglycerol--glycerol-3-phosphate 3-phosphatidyltransferase</fullName>
        <ecNumber evidence="4 15">2.7.8.5</ecNumber>
    </recommendedName>
</protein>